<keyword evidence="2" id="KW-0812">Transmembrane</keyword>
<sequence>MRSPDLRVIVRDHTIKGRPDGTRRRSVAAPPGAGGAGRTSAVLTKLSVVGDLLMLQLVFVVLSLGIITLFPAAFALQRVLADAISQDKPKLLRRYFGEFRWAMKRFWLSGFGLYAGAVLLAFGLSFWAFAGGAARVFALVVLIPLTGMILGLYLSGLAVLPRAGDDATMKTVFRSANLFLLRRPLPVAGGVVVLLTWFALASQVPTLLVVGSGLVPALTAYAMSRPRREKTSEDVSI</sequence>
<dbReference type="InterPro" id="IPR006938">
    <property type="entry name" value="DUF624"/>
</dbReference>
<evidence type="ECO:0000256" key="1">
    <source>
        <dbReference type="SAM" id="MobiDB-lite"/>
    </source>
</evidence>
<evidence type="ECO:0000313" key="3">
    <source>
        <dbReference type="EMBL" id="TKK81329.1"/>
    </source>
</evidence>
<feature type="region of interest" description="Disordered" evidence="1">
    <location>
        <begin position="17"/>
        <end position="37"/>
    </location>
</feature>
<organism evidence="3 4">
    <name type="scientific">Kribbella jiaozuonensis</name>
    <dbReference type="NCBI Taxonomy" id="2575441"/>
    <lineage>
        <taxon>Bacteria</taxon>
        <taxon>Bacillati</taxon>
        <taxon>Actinomycetota</taxon>
        <taxon>Actinomycetes</taxon>
        <taxon>Propionibacteriales</taxon>
        <taxon>Kribbellaceae</taxon>
        <taxon>Kribbella</taxon>
    </lineage>
</organism>
<keyword evidence="4" id="KW-1185">Reference proteome</keyword>
<comment type="caution">
    <text evidence="3">The sequence shown here is derived from an EMBL/GenBank/DDBJ whole genome shotgun (WGS) entry which is preliminary data.</text>
</comment>
<dbReference type="Pfam" id="PF04854">
    <property type="entry name" value="DUF624"/>
    <property type="match status" value="1"/>
</dbReference>
<keyword evidence="2" id="KW-0472">Membrane</keyword>
<evidence type="ECO:0000256" key="2">
    <source>
        <dbReference type="SAM" id="Phobius"/>
    </source>
</evidence>
<accession>A0A4U3M093</accession>
<feature type="transmembrane region" description="Helical" evidence="2">
    <location>
        <begin position="180"/>
        <end position="200"/>
    </location>
</feature>
<gene>
    <name evidence="3" type="ORF">FDA38_00160</name>
</gene>
<feature type="transmembrane region" description="Helical" evidence="2">
    <location>
        <begin position="206"/>
        <end position="223"/>
    </location>
</feature>
<reference evidence="3 4" key="1">
    <citation type="submission" date="2019-04" db="EMBL/GenBank/DDBJ databases">
        <title>Kribbella sp. NEAU-THZ 27 nov., a novel actinomycete isolated from soil.</title>
        <authorList>
            <person name="Duan L."/>
        </authorList>
    </citation>
    <scope>NUCLEOTIDE SEQUENCE [LARGE SCALE GENOMIC DNA]</scope>
    <source>
        <strain evidence="4">NEAU-THZ27</strain>
    </source>
</reference>
<feature type="transmembrane region" description="Helical" evidence="2">
    <location>
        <begin position="53"/>
        <end position="76"/>
    </location>
</feature>
<keyword evidence="2" id="KW-1133">Transmembrane helix</keyword>
<feature type="transmembrane region" description="Helical" evidence="2">
    <location>
        <begin position="136"/>
        <end position="160"/>
    </location>
</feature>
<dbReference type="OrthoDB" id="3819841at2"/>
<evidence type="ECO:0000313" key="4">
    <source>
        <dbReference type="Proteomes" id="UP000305836"/>
    </source>
</evidence>
<name>A0A4U3M093_9ACTN</name>
<dbReference type="AlphaFoldDB" id="A0A4U3M093"/>
<protein>
    <submittedName>
        <fullName evidence="3">DUF624 domain-containing protein</fullName>
    </submittedName>
</protein>
<dbReference type="EMBL" id="SZPZ01000001">
    <property type="protein sequence ID" value="TKK81329.1"/>
    <property type="molecule type" value="Genomic_DNA"/>
</dbReference>
<proteinExistence type="predicted"/>
<feature type="transmembrane region" description="Helical" evidence="2">
    <location>
        <begin position="106"/>
        <end position="130"/>
    </location>
</feature>
<dbReference type="Proteomes" id="UP000305836">
    <property type="component" value="Unassembled WGS sequence"/>
</dbReference>